<organism evidence="1 2">
    <name type="scientific">Apis cerana cerana</name>
    <name type="common">Oriental honeybee</name>
    <dbReference type="NCBI Taxonomy" id="94128"/>
    <lineage>
        <taxon>Eukaryota</taxon>
        <taxon>Metazoa</taxon>
        <taxon>Ecdysozoa</taxon>
        <taxon>Arthropoda</taxon>
        <taxon>Hexapoda</taxon>
        <taxon>Insecta</taxon>
        <taxon>Pterygota</taxon>
        <taxon>Neoptera</taxon>
        <taxon>Endopterygota</taxon>
        <taxon>Hymenoptera</taxon>
        <taxon>Apocrita</taxon>
        <taxon>Aculeata</taxon>
        <taxon>Apoidea</taxon>
        <taxon>Anthophila</taxon>
        <taxon>Apidae</taxon>
        <taxon>Apis</taxon>
    </lineage>
</organism>
<dbReference type="Pfam" id="PF14989">
    <property type="entry name" value="CCDC32"/>
    <property type="match status" value="1"/>
</dbReference>
<protein>
    <submittedName>
        <fullName evidence="1">Uncharacterized protein</fullName>
    </submittedName>
</protein>
<dbReference type="EMBL" id="KZ288220">
    <property type="protein sequence ID" value="PBC32155.1"/>
    <property type="molecule type" value="Genomic_DNA"/>
</dbReference>
<keyword evidence="2" id="KW-1185">Reference proteome</keyword>
<gene>
    <name evidence="1" type="ORF">APICC_05506</name>
</gene>
<dbReference type="AlphaFoldDB" id="A0A2A3EK56"/>
<dbReference type="STRING" id="94128.A0A2A3EK56"/>
<sequence length="139" mass="15845">MKSDITDPWSGTDVPQISNNKCENFFEDSFVVNQTQHTRLTDSEEYLEKLYSRLRILQKGTSKKDLITSLYVAKEDSIARLITSGCKLETEEDTELVSNPLIRHIAPHLQALTASELVHLLKADVLQIINESEQQKEID</sequence>
<dbReference type="InterPro" id="IPR028039">
    <property type="entry name" value="CCDC32"/>
</dbReference>
<dbReference type="Proteomes" id="UP000242457">
    <property type="component" value="Unassembled WGS sequence"/>
</dbReference>
<evidence type="ECO:0000313" key="2">
    <source>
        <dbReference type="Proteomes" id="UP000242457"/>
    </source>
</evidence>
<dbReference type="PANTHER" id="PTHR31800">
    <property type="entry name" value="COILED-COIL DOMAIN-CONTAINING PROTEIN 32"/>
    <property type="match status" value="1"/>
</dbReference>
<evidence type="ECO:0000313" key="1">
    <source>
        <dbReference type="EMBL" id="PBC32155.1"/>
    </source>
</evidence>
<dbReference type="GO" id="GO:0044782">
    <property type="term" value="P:cilium organization"/>
    <property type="evidence" value="ECO:0007669"/>
    <property type="project" value="TreeGrafter"/>
</dbReference>
<name>A0A2A3EK56_APICC</name>
<proteinExistence type="predicted"/>
<dbReference type="PANTHER" id="PTHR31800:SF1">
    <property type="entry name" value="COILED-COIL DOMAIN-CONTAINING PROTEIN 32"/>
    <property type="match status" value="1"/>
</dbReference>
<reference evidence="1 2" key="1">
    <citation type="submission" date="2014-07" db="EMBL/GenBank/DDBJ databases">
        <title>Genomic and transcriptomic analysis on Apis cerana provide comprehensive insights into honey bee biology.</title>
        <authorList>
            <person name="Diao Q."/>
            <person name="Sun L."/>
            <person name="Zheng H."/>
            <person name="Zheng H."/>
            <person name="Xu S."/>
            <person name="Wang S."/>
            <person name="Zeng Z."/>
            <person name="Hu F."/>
            <person name="Su S."/>
            <person name="Wu J."/>
        </authorList>
    </citation>
    <scope>NUCLEOTIDE SEQUENCE [LARGE SCALE GENOMIC DNA]</scope>
    <source>
        <tissue evidence="1">Pupae without intestine</tissue>
    </source>
</reference>
<accession>A0A2A3EK56</accession>
<dbReference type="OrthoDB" id="5982503at2759"/>